<dbReference type="AlphaFoldDB" id="A0A5A7Q078"/>
<gene>
    <name evidence="1" type="ORF">STAS_14743</name>
</gene>
<protein>
    <submittedName>
        <fullName evidence="1">Rho guanine nucleotide exchange factor 7</fullName>
    </submittedName>
</protein>
<comment type="caution">
    <text evidence="1">The sequence shown here is derived from an EMBL/GenBank/DDBJ whole genome shotgun (WGS) entry which is preliminary data.</text>
</comment>
<proteinExistence type="predicted"/>
<evidence type="ECO:0000313" key="2">
    <source>
        <dbReference type="Proteomes" id="UP000325081"/>
    </source>
</evidence>
<organism evidence="1 2">
    <name type="scientific">Striga asiatica</name>
    <name type="common">Asiatic witchweed</name>
    <name type="synonym">Buchnera asiatica</name>
    <dbReference type="NCBI Taxonomy" id="4170"/>
    <lineage>
        <taxon>Eukaryota</taxon>
        <taxon>Viridiplantae</taxon>
        <taxon>Streptophyta</taxon>
        <taxon>Embryophyta</taxon>
        <taxon>Tracheophyta</taxon>
        <taxon>Spermatophyta</taxon>
        <taxon>Magnoliopsida</taxon>
        <taxon>eudicotyledons</taxon>
        <taxon>Gunneridae</taxon>
        <taxon>Pentapetalae</taxon>
        <taxon>asterids</taxon>
        <taxon>lamiids</taxon>
        <taxon>Lamiales</taxon>
        <taxon>Orobanchaceae</taxon>
        <taxon>Buchnereae</taxon>
        <taxon>Striga</taxon>
    </lineage>
</organism>
<evidence type="ECO:0000313" key="1">
    <source>
        <dbReference type="EMBL" id="GER38281.1"/>
    </source>
</evidence>
<sequence length="247" mass="28132">MDSRISIRFVVLVQEVGKGRRSYKSVREVWRTEVGSDSPSTRSPGVARRKASSDLEVRPLYLLMENLKYTSTSKQRVLLYDIDRTNPEKAPSLPVGVRKPEERMPAMRSEALLVPRVTSGGNKTDSHPVEELLILWKSTAKENPYNCHIMNSVNNIFDVSNNGTDLRQLVEREERVLYCLLELINSIRSLVLAYQRKDKPSGIKVRIDHTRAVPFGRFLFPRSGSESGKADRRRRLIHPCTGPLNCT</sequence>
<name>A0A5A7Q078_STRAF</name>
<accession>A0A5A7Q078</accession>
<dbReference type="Proteomes" id="UP000325081">
    <property type="component" value="Unassembled WGS sequence"/>
</dbReference>
<reference evidence="2" key="1">
    <citation type="journal article" date="2019" name="Curr. Biol.">
        <title>Genome Sequence of Striga asiatica Provides Insight into the Evolution of Plant Parasitism.</title>
        <authorList>
            <person name="Yoshida S."/>
            <person name="Kim S."/>
            <person name="Wafula E.K."/>
            <person name="Tanskanen J."/>
            <person name="Kim Y.M."/>
            <person name="Honaas L."/>
            <person name="Yang Z."/>
            <person name="Spallek T."/>
            <person name="Conn C.E."/>
            <person name="Ichihashi Y."/>
            <person name="Cheong K."/>
            <person name="Cui S."/>
            <person name="Der J.P."/>
            <person name="Gundlach H."/>
            <person name="Jiao Y."/>
            <person name="Hori C."/>
            <person name="Ishida J.K."/>
            <person name="Kasahara H."/>
            <person name="Kiba T."/>
            <person name="Kim M.S."/>
            <person name="Koo N."/>
            <person name="Laohavisit A."/>
            <person name="Lee Y.H."/>
            <person name="Lumba S."/>
            <person name="McCourt P."/>
            <person name="Mortimer J.C."/>
            <person name="Mutuku J.M."/>
            <person name="Nomura T."/>
            <person name="Sasaki-Sekimoto Y."/>
            <person name="Seto Y."/>
            <person name="Wang Y."/>
            <person name="Wakatake T."/>
            <person name="Sakakibara H."/>
            <person name="Demura T."/>
            <person name="Yamaguchi S."/>
            <person name="Yoneyama K."/>
            <person name="Manabe R.I."/>
            <person name="Nelson D.C."/>
            <person name="Schulman A.H."/>
            <person name="Timko M.P."/>
            <person name="dePamphilis C.W."/>
            <person name="Choi D."/>
            <person name="Shirasu K."/>
        </authorList>
    </citation>
    <scope>NUCLEOTIDE SEQUENCE [LARGE SCALE GENOMIC DNA]</scope>
    <source>
        <strain evidence="2">cv. UVA1</strain>
    </source>
</reference>
<dbReference type="EMBL" id="BKCP01005461">
    <property type="protein sequence ID" value="GER38281.1"/>
    <property type="molecule type" value="Genomic_DNA"/>
</dbReference>
<keyword evidence="2" id="KW-1185">Reference proteome</keyword>